<dbReference type="AlphaFoldDB" id="A0AAV4KR94"/>
<proteinExistence type="predicted"/>
<evidence type="ECO:0000313" key="3">
    <source>
        <dbReference type="Proteomes" id="UP000642014"/>
    </source>
</evidence>
<name>A0AAV4KR94_9ACTN</name>
<organism evidence="2 3">
    <name type="scientific">Streptomyces cinereoruber</name>
    <dbReference type="NCBI Taxonomy" id="67260"/>
    <lineage>
        <taxon>Bacteria</taxon>
        <taxon>Bacillati</taxon>
        <taxon>Actinomycetota</taxon>
        <taxon>Actinomycetes</taxon>
        <taxon>Kitasatosporales</taxon>
        <taxon>Streptomycetaceae</taxon>
        <taxon>Streptomyces</taxon>
    </lineage>
</organism>
<reference evidence="2 3" key="1">
    <citation type="journal article" date="2014" name="Int. J. Syst. Evol. Microbiol.">
        <title>Complete genome sequence of Corynebacterium casei LMG S-19264T (=DSM 44701T), isolated from a smear-ripened cheese.</title>
        <authorList>
            <consortium name="US DOE Joint Genome Institute (JGI-PGF)"/>
            <person name="Walter F."/>
            <person name="Albersmeier A."/>
            <person name="Kalinowski J."/>
            <person name="Ruckert C."/>
        </authorList>
    </citation>
    <scope>NUCLEOTIDE SEQUENCE [LARGE SCALE GENOMIC DNA]</scope>
    <source>
        <strain evidence="2 3">JCM 4205</strain>
    </source>
</reference>
<evidence type="ECO:0000256" key="1">
    <source>
        <dbReference type="SAM" id="MobiDB-lite"/>
    </source>
</evidence>
<protein>
    <submittedName>
        <fullName evidence="2">Uncharacterized protein</fullName>
    </submittedName>
</protein>
<evidence type="ECO:0000313" key="2">
    <source>
        <dbReference type="EMBL" id="GGR39233.1"/>
    </source>
</evidence>
<comment type="caution">
    <text evidence="2">The sequence shown here is derived from an EMBL/GenBank/DDBJ whole genome shotgun (WGS) entry which is preliminary data.</text>
</comment>
<sequence>MDGTSISFWDVTLDVTQGRCGVAWPCDKSLTAPEAPTGRAPAPWDEKGPEGTYKGAKGPGSTDR</sequence>
<feature type="region of interest" description="Disordered" evidence="1">
    <location>
        <begin position="28"/>
        <end position="64"/>
    </location>
</feature>
<gene>
    <name evidence="2" type="ORF">GCM10010497_48020</name>
</gene>
<dbReference type="Proteomes" id="UP000642014">
    <property type="component" value="Unassembled WGS sequence"/>
</dbReference>
<accession>A0AAV4KR94</accession>
<dbReference type="EMBL" id="BMSJ01000009">
    <property type="protein sequence ID" value="GGR39233.1"/>
    <property type="molecule type" value="Genomic_DNA"/>
</dbReference>